<evidence type="ECO:0000256" key="1">
    <source>
        <dbReference type="SAM" id="MobiDB-lite"/>
    </source>
</evidence>
<dbReference type="RefSeq" id="XP_043147285.1">
    <property type="nucleotide sequence ID" value="XM_043291350.1"/>
</dbReference>
<name>A0A8E0QVC4_9EURO</name>
<evidence type="ECO:0000313" key="2">
    <source>
        <dbReference type="EMBL" id="GIC90019.1"/>
    </source>
</evidence>
<organism evidence="2 3">
    <name type="scientific">Aspergillus udagawae</name>
    <dbReference type="NCBI Taxonomy" id="91492"/>
    <lineage>
        <taxon>Eukaryota</taxon>
        <taxon>Fungi</taxon>
        <taxon>Dikarya</taxon>
        <taxon>Ascomycota</taxon>
        <taxon>Pezizomycotina</taxon>
        <taxon>Eurotiomycetes</taxon>
        <taxon>Eurotiomycetidae</taxon>
        <taxon>Eurotiales</taxon>
        <taxon>Aspergillaceae</taxon>
        <taxon>Aspergillus</taxon>
        <taxon>Aspergillus subgen. Fumigati</taxon>
    </lineage>
</organism>
<sequence length="111" mass="12268">MARAAWLFSAIKWDWLRPKFIGTLQATTASPGLERKSKNIIVEAATAADETNSLRAVDLVVLVSMLVEVHLYLTEEHSQDIHDGKEDDDLGGCMKEEDQAGVFGHRGLESD</sequence>
<gene>
    <name evidence="2" type="ORF">Aud_006449</name>
</gene>
<evidence type="ECO:0000313" key="3">
    <source>
        <dbReference type="Proteomes" id="UP000036893"/>
    </source>
</evidence>
<dbReference type="AlphaFoldDB" id="A0A8E0QVC4"/>
<reference evidence="2" key="2">
    <citation type="submission" date="2021-01" db="EMBL/GenBank/DDBJ databases">
        <title>Pan-genome distribution and transcriptional activeness of fungal secondary metabolism genes in Aspergillus section Fumigati.</title>
        <authorList>
            <person name="Takahashi H."/>
            <person name="Umemura M."/>
            <person name="Ninomiya A."/>
            <person name="Kusuya Y."/>
            <person name="Urayama S."/>
            <person name="Shimizu M."/>
            <person name="Watanabe A."/>
            <person name="Kamei K."/>
            <person name="Yaguchi T."/>
            <person name="Hagiwara D."/>
        </authorList>
    </citation>
    <scope>NUCLEOTIDE SEQUENCE</scope>
    <source>
        <strain evidence="2">IFM 46973</strain>
    </source>
</reference>
<proteinExistence type="predicted"/>
<comment type="caution">
    <text evidence="2">The sequence shown here is derived from an EMBL/GenBank/DDBJ whole genome shotgun (WGS) entry which is preliminary data.</text>
</comment>
<protein>
    <submittedName>
        <fullName evidence="2">Uncharacterized protein</fullName>
    </submittedName>
</protein>
<reference evidence="2" key="1">
    <citation type="journal article" date="2015" name="Genome Announc.">
        <title>Draft Genome Sequence of the Pathogenic Filamentous Fungus Aspergillus udagawae Strain IFM 46973T.</title>
        <authorList>
            <person name="Kusuya Y."/>
            <person name="Takahashi-Nakaguchi A."/>
            <person name="Takahashi H."/>
            <person name="Yaguchi T."/>
        </authorList>
    </citation>
    <scope>NUCLEOTIDE SEQUENCE</scope>
    <source>
        <strain evidence="2">IFM 46973</strain>
    </source>
</reference>
<feature type="region of interest" description="Disordered" evidence="1">
    <location>
        <begin position="80"/>
        <end position="111"/>
    </location>
</feature>
<accession>A0A8E0QVC4</accession>
<dbReference type="EMBL" id="BBXM02000004">
    <property type="protein sequence ID" value="GIC90019.1"/>
    <property type="molecule type" value="Genomic_DNA"/>
</dbReference>
<dbReference type="GeneID" id="66993926"/>
<dbReference type="Proteomes" id="UP000036893">
    <property type="component" value="Unassembled WGS sequence"/>
</dbReference>